<organism evidence="4 5">
    <name type="scientific">Modicella reniformis</name>
    <dbReference type="NCBI Taxonomy" id="1440133"/>
    <lineage>
        <taxon>Eukaryota</taxon>
        <taxon>Fungi</taxon>
        <taxon>Fungi incertae sedis</taxon>
        <taxon>Mucoromycota</taxon>
        <taxon>Mortierellomycotina</taxon>
        <taxon>Mortierellomycetes</taxon>
        <taxon>Mortierellales</taxon>
        <taxon>Mortierellaceae</taxon>
        <taxon>Modicella</taxon>
    </lineage>
</organism>
<gene>
    <name evidence="4" type="primary">IDH2</name>
    <name evidence="4" type="ORF">BGZ65_010120</name>
</gene>
<reference evidence="4" key="1">
    <citation type="journal article" date="2020" name="Fungal Divers.">
        <title>Resolving the Mortierellaceae phylogeny through synthesis of multi-gene phylogenetics and phylogenomics.</title>
        <authorList>
            <person name="Vandepol N."/>
            <person name="Liber J."/>
            <person name="Desiro A."/>
            <person name="Na H."/>
            <person name="Kennedy M."/>
            <person name="Barry K."/>
            <person name="Grigoriev I.V."/>
            <person name="Miller A.N."/>
            <person name="O'Donnell K."/>
            <person name="Stajich J.E."/>
            <person name="Bonito G."/>
        </authorList>
    </citation>
    <scope>NUCLEOTIDE SEQUENCE</scope>
    <source>
        <strain evidence="4">MES-2147</strain>
    </source>
</reference>
<comment type="similarity">
    <text evidence="1">Belongs to the isocitrate and isopropylmalate dehydrogenases family.</text>
</comment>
<sequence length="332" mass="36543">MFATQRAAVAFRGLKTLSTKTAMRSMASQAANSMPGAFNGKKNANVRILSFGLVHSLLKDCPTPLGAMFGTMDATNRIDMDCEDEDNKVNPLDKGYDVEEALLKAKHRLPQVFRKRYIYIGVFGNYTVTLIPGDGIGPEISESVVKIYKAAGVPIEWEPVSVTPVLKNGKIAIPDEALHSVKKNTVALKGPLATPIGKGHVSLNLTLRRTFNLYANVRPCKSVVGYKTLYDNVDTVLIRENTEGEYSGIEHEVVDGVVQSIKLITKDASDRCARYAFNYAKETGRNRVTAVHKANIMKLSDGLFLASCQEVAREFPEVKFDDLLLDRACLQL</sequence>
<dbReference type="InterPro" id="IPR024084">
    <property type="entry name" value="IsoPropMal-DH-like_dom"/>
</dbReference>
<evidence type="ECO:0000259" key="3">
    <source>
        <dbReference type="SMART" id="SM01329"/>
    </source>
</evidence>
<feature type="non-terminal residue" evidence="4">
    <location>
        <position position="1"/>
    </location>
</feature>
<evidence type="ECO:0000313" key="4">
    <source>
        <dbReference type="EMBL" id="KAF9994260.1"/>
    </source>
</evidence>
<dbReference type="EMBL" id="JAAAHW010001618">
    <property type="protein sequence ID" value="KAF9994260.1"/>
    <property type="molecule type" value="Genomic_DNA"/>
</dbReference>
<dbReference type="SUPFAM" id="SSF53659">
    <property type="entry name" value="Isocitrate/Isopropylmalate dehydrogenase-like"/>
    <property type="match status" value="1"/>
</dbReference>
<protein>
    <submittedName>
        <fullName evidence="4">NAD-dependent isocitrate dehydrogenase</fullName>
    </submittedName>
</protein>
<comment type="caution">
    <text evidence="4">The sequence shown here is derived from an EMBL/GenBank/DDBJ whole genome shotgun (WGS) entry which is preliminary data.</text>
</comment>
<dbReference type="GO" id="GO:0005739">
    <property type="term" value="C:mitochondrion"/>
    <property type="evidence" value="ECO:0007669"/>
    <property type="project" value="TreeGrafter"/>
</dbReference>
<evidence type="ECO:0000313" key="5">
    <source>
        <dbReference type="Proteomes" id="UP000749646"/>
    </source>
</evidence>
<dbReference type="GO" id="GO:0006102">
    <property type="term" value="P:isocitrate metabolic process"/>
    <property type="evidence" value="ECO:0007669"/>
    <property type="project" value="TreeGrafter"/>
</dbReference>
<evidence type="ECO:0000256" key="1">
    <source>
        <dbReference type="ARBA" id="ARBA00007769"/>
    </source>
</evidence>
<dbReference type="Gene3D" id="3.40.718.10">
    <property type="entry name" value="Isopropylmalate Dehydrogenase"/>
    <property type="match status" value="1"/>
</dbReference>
<keyword evidence="5" id="KW-1185">Reference proteome</keyword>
<dbReference type="OrthoDB" id="10261637at2759"/>
<dbReference type="PANTHER" id="PTHR11835:SF34">
    <property type="entry name" value="ISOCITRATE DEHYDROGENASE [NAD] SUBUNIT ALPHA, MITOCHONDRIAL"/>
    <property type="match status" value="1"/>
</dbReference>
<accession>A0A9P6MDZ7</accession>
<dbReference type="AlphaFoldDB" id="A0A9P6MDZ7"/>
<name>A0A9P6MDZ7_9FUNG</name>
<dbReference type="PANTHER" id="PTHR11835">
    <property type="entry name" value="DECARBOXYLATING DEHYDROGENASES-ISOCITRATE, ISOPROPYLMALATE, TARTRATE"/>
    <property type="match status" value="1"/>
</dbReference>
<dbReference type="GO" id="GO:0006099">
    <property type="term" value="P:tricarboxylic acid cycle"/>
    <property type="evidence" value="ECO:0007669"/>
    <property type="project" value="TreeGrafter"/>
</dbReference>
<dbReference type="Proteomes" id="UP000749646">
    <property type="component" value="Unassembled WGS sequence"/>
</dbReference>
<dbReference type="SMART" id="SM01329">
    <property type="entry name" value="Iso_dh"/>
    <property type="match status" value="1"/>
</dbReference>
<dbReference type="GO" id="GO:0004449">
    <property type="term" value="F:isocitrate dehydrogenase (NAD+) activity"/>
    <property type="evidence" value="ECO:0007669"/>
    <property type="project" value="TreeGrafter"/>
</dbReference>
<feature type="domain" description="Isopropylmalate dehydrogenase-like" evidence="3">
    <location>
        <begin position="127"/>
        <end position="332"/>
    </location>
</feature>
<dbReference type="Pfam" id="PF00180">
    <property type="entry name" value="Iso_dh"/>
    <property type="match status" value="1"/>
</dbReference>
<keyword evidence="2" id="KW-0560">Oxidoreductase</keyword>
<proteinExistence type="inferred from homology"/>
<evidence type="ECO:0000256" key="2">
    <source>
        <dbReference type="ARBA" id="ARBA00023002"/>
    </source>
</evidence>